<name>A0ABR0KP21_9EURO</name>
<comment type="caution">
    <text evidence="2">The sequence shown here is derived from an EMBL/GenBank/DDBJ whole genome shotgun (WGS) entry which is preliminary data.</text>
</comment>
<keyword evidence="3" id="KW-1185">Reference proteome</keyword>
<gene>
    <name evidence="2" type="ORF">LTR24_000421</name>
</gene>
<feature type="compositionally biased region" description="Basic residues" evidence="1">
    <location>
        <begin position="246"/>
        <end position="260"/>
    </location>
</feature>
<feature type="region of interest" description="Disordered" evidence="1">
    <location>
        <begin position="27"/>
        <end position="119"/>
    </location>
</feature>
<dbReference type="EMBL" id="JAVRRG010000003">
    <property type="protein sequence ID" value="KAK5102189.1"/>
    <property type="molecule type" value="Genomic_DNA"/>
</dbReference>
<evidence type="ECO:0000313" key="2">
    <source>
        <dbReference type="EMBL" id="KAK5102189.1"/>
    </source>
</evidence>
<reference evidence="2 3" key="1">
    <citation type="submission" date="2023-08" db="EMBL/GenBank/DDBJ databases">
        <title>Black Yeasts Isolated from many extreme environments.</title>
        <authorList>
            <person name="Coleine C."/>
            <person name="Stajich J.E."/>
            <person name="Selbmann L."/>
        </authorList>
    </citation>
    <scope>NUCLEOTIDE SEQUENCE [LARGE SCALE GENOMIC DNA]</scope>
    <source>
        <strain evidence="2 3">CCFEE 5885</strain>
    </source>
</reference>
<proteinExistence type="predicted"/>
<protein>
    <submittedName>
        <fullName evidence="2">Uncharacterized protein</fullName>
    </submittedName>
</protein>
<sequence>MTNHSLPPKPPPACALPSMRDAKFANTLPSMPGNLPSNVFFAKAAPSKKNTNTPYKKEKKGIAKASKKQLNNQSRATENYDNEAQPGQKRKARDGDQFVPKSTEKRIRTPINPSPHISGLPLAPQGPLPIAYPFFRSFGNPATGHGYFAPPTSAPLRWDKGINHFVAKDPHDKPNSQLPEPASKVAGSIIEACNVSKSRKRPAPDADAVEGNAGNPSKRARSDDSDVEEGEITLPTNTSMSEIVKANKKKKKHRPHAKSKPKSEVALNMRDCDLIPHYRPDSEVLARAKAKEVEKPPPVQFMDLPPEVRLNIWDKVFEDESYSFKLKKKCGNRDDKKFMHATLPRSWDCLFISLALKAEVKTQMYKSMRLEIDFGRLRPHAMRDFMKTIAQHQLGQTAERIFFIKKFGLQKVNLGLFQKAREIVSTGWTVKGDNKMDDDDYKNNRIDPQFILVSPASKDKLKGLKERRYWRDQEAASQRYQRHIEGWCHPDAKNPNAEGYHPETDKKKCPFRDECLKLGEYESIVGEDEYRKRKTKFCMVVKYKFGTIKGRHARHKEAFYDFYPAQKGQDERIVQTVAPKSKFHKKCNKGACKEQSG</sequence>
<feature type="compositionally biased region" description="Polar residues" evidence="1">
    <location>
        <begin position="69"/>
        <end position="79"/>
    </location>
</feature>
<accession>A0ABR0KP21</accession>
<organism evidence="2 3">
    <name type="scientific">Lithohypha guttulata</name>
    <dbReference type="NCBI Taxonomy" id="1690604"/>
    <lineage>
        <taxon>Eukaryota</taxon>
        <taxon>Fungi</taxon>
        <taxon>Dikarya</taxon>
        <taxon>Ascomycota</taxon>
        <taxon>Pezizomycotina</taxon>
        <taxon>Eurotiomycetes</taxon>
        <taxon>Chaetothyriomycetidae</taxon>
        <taxon>Chaetothyriales</taxon>
        <taxon>Trichomeriaceae</taxon>
        <taxon>Lithohypha</taxon>
    </lineage>
</organism>
<dbReference type="Proteomes" id="UP001345013">
    <property type="component" value="Unassembled WGS sequence"/>
</dbReference>
<evidence type="ECO:0000256" key="1">
    <source>
        <dbReference type="SAM" id="MobiDB-lite"/>
    </source>
</evidence>
<evidence type="ECO:0000313" key="3">
    <source>
        <dbReference type="Proteomes" id="UP001345013"/>
    </source>
</evidence>
<feature type="region of interest" description="Disordered" evidence="1">
    <location>
        <begin position="195"/>
        <end position="264"/>
    </location>
</feature>